<keyword evidence="9" id="KW-0812">Transmembrane</keyword>
<dbReference type="Gene3D" id="1.20.5.1930">
    <property type="match status" value="1"/>
</dbReference>
<dbReference type="EC" id="2.7.13.3" evidence="2"/>
<dbReference type="GO" id="GO:0016020">
    <property type="term" value="C:membrane"/>
    <property type="evidence" value="ECO:0007669"/>
    <property type="project" value="InterPro"/>
</dbReference>
<dbReference type="InterPro" id="IPR055558">
    <property type="entry name" value="DUF7134"/>
</dbReference>
<proteinExistence type="predicted"/>
<feature type="domain" description="Signal transduction histidine kinase subgroup 3 dimerisation and phosphoacceptor" evidence="11">
    <location>
        <begin position="204"/>
        <end position="270"/>
    </location>
</feature>
<keyword evidence="14" id="KW-1185">Reference proteome</keyword>
<dbReference type="Proteomes" id="UP000186168">
    <property type="component" value="Unassembled WGS sequence"/>
</dbReference>
<reference evidence="13 14" key="1">
    <citation type="submission" date="2013-05" db="EMBL/GenBank/DDBJ databases">
        <title>Genome sequence of Streptomyces sparsogenes DSM 40356.</title>
        <authorList>
            <person name="Coyne S."/>
            <person name="Seebeck F.P."/>
        </authorList>
    </citation>
    <scope>NUCLEOTIDE SEQUENCE [LARGE SCALE GENOMIC DNA]</scope>
    <source>
        <strain evidence="13 14">DSM 40356</strain>
    </source>
</reference>
<evidence type="ECO:0000259" key="10">
    <source>
        <dbReference type="Pfam" id="PF02518"/>
    </source>
</evidence>
<dbReference type="AlphaFoldDB" id="A0A1R1S9B6"/>
<dbReference type="GO" id="GO:0046983">
    <property type="term" value="F:protein dimerization activity"/>
    <property type="evidence" value="ECO:0007669"/>
    <property type="project" value="InterPro"/>
</dbReference>
<evidence type="ECO:0000256" key="1">
    <source>
        <dbReference type="ARBA" id="ARBA00000085"/>
    </source>
</evidence>
<keyword evidence="3" id="KW-0597">Phosphoprotein</keyword>
<name>A0A1R1S9B6_9ACTN</name>
<dbReference type="CDD" id="cd16917">
    <property type="entry name" value="HATPase_UhpB-NarQ-NarX-like"/>
    <property type="match status" value="1"/>
</dbReference>
<evidence type="ECO:0000313" key="14">
    <source>
        <dbReference type="Proteomes" id="UP000186168"/>
    </source>
</evidence>
<comment type="caution">
    <text evidence="13">The sequence shown here is derived from an EMBL/GenBank/DDBJ whole genome shotgun (WGS) entry which is preliminary data.</text>
</comment>
<feature type="transmembrane region" description="Helical" evidence="9">
    <location>
        <begin position="125"/>
        <end position="143"/>
    </location>
</feature>
<protein>
    <recommendedName>
        <fullName evidence="2">histidine kinase</fullName>
        <ecNumber evidence="2">2.7.13.3</ecNumber>
    </recommendedName>
</protein>
<feature type="domain" description="DUF7134" evidence="12">
    <location>
        <begin position="23"/>
        <end position="176"/>
    </location>
</feature>
<dbReference type="Pfam" id="PF07730">
    <property type="entry name" value="HisKA_3"/>
    <property type="match status" value="1"/>
</dbReference>
<keyword evidence="4" id="KW-0808">Transferase</keyword>
<dbReference type="PANTHER" id="PTHR24421">
    <property type="entry name" value="NITRATE/NITRITE SENSOR PROTEIN NARX-RELATED"/>
    <property type="match status" value="1"/>
</dbReference>
<dbReference type="PANTHER" id="PTHR24421:SF10">
    <property type="entry name" value="NITRATE_NITRITE SENSOR PROTEIN NARQ"/>
    <property type="match status" value="1"/>
</dbReference>
<keyword evidence="5" id="KW-0547">Nucleotide-binding</keyword>
<dbReference type="InterPro" id="IPR003594">
    <property type="entry name" value="HATPase_dom"/>
</dbReference>
<dbReference type="InterPro" id="IPR036890">
    <property type="entry name" value="HATPase_C_sf"/>
</dbReference>
<evidence type="ECO:0000256" key="3">
    <source>
        <dbReference type="ARBA" id="ARBA00022553"/>
    </source>
</evidence>
<evidence type="ECO:0000256" key="6">
    <source>
        <dbReference type="ARBA" id="ARBA00022777"/>
    </source>
</evidence>
<evidence type="ECO:0000259" key="12">
    <source>
        <dbReference type="Pfam" id="PF23539"/>
    </source>
</evidence>
<evidence type="ECO:0000256" key="5">
    <source>
        <dbReference type="ARBA" id="ARBA00022741"/>
    </source>
</evidence>
<evidence type="ECO:0000259" key="11">
    <source>
        <dbReference type="Pfam" id="PF07730"/>
    </source>
</evidence>
<feature type="transmembrane region" description="Helical" evidence="9">
    <location>
        <begin position="155"/>
        <end position="172"/>
    </location>
</feature>
<dbReference type="GO" id="GO:0000155">
    <property type="term" value="F:phosphorelay sensor kinase activity"/>
    <property type="evidence" value="ECO:0007669"/>
    <property type="project" value="InterPro"/>
</dbReference>
<keyword evidence="6 13" id="KW-0418">Kinase</keyword>
<dbReference type="InterPro" id="IPR011712">
    <property type="entry name" value="Sig_transdc_His_kin_sub3_dim/P"/>
</dbReference>
<dbReference type="Pfam" id="PF23539">
    <property type="entry name" value="DUF7134"/>
    <property type="match status" value="1"/>
</dbReference>
<dbReference type="GO" id="GO:0005524">
    <property type="term" value="F:ATP binding"/>
    <property type="evidence" value="ECO:0007669"/>
    <property type="project" value="UniProtKB-KW"/>
</dbReference>
<accession>A0A1R1S9B6</accession>
<dbReference type="InterPro" id="IPR050482">
    <property type="entry name" value="Sensor_HK_TwoCompSys"/>
</dbReference>
<evidence type="ECO:0000256" key="2">
    <source>
        <dbReference type="ARBA" id="ARBA00012438"/>
    </source>
</evidence>
<evidence type="ECO:0000256" key="4">
    <source>
        <dbReference type="ARBA" id="ARBA00022679"/>
    </source>
</evidence>
<comment type="catalytic activity">
    <reaction evidence="1">
        <text>ATP + protein L-histidine = ADP + protein N-phospho-L-histidine.</text>
        <dbReference type="EC" id="2.7.13.3"/>
    </reaction>
</comment>
<evidence type="ECO:0000256" key="9">
    <source>
        <dbReference type="SAM" id="Phobius"/>
    </source>
</evidence>
<dbReference type="Pfam" id="PF02518">
    <property type="entry name" value="HATPase_c"/>
    <property type="match status" value="1"/>
</dbReference>
<keyword evidence="8" id="KW-0902">Two-component regulatory system</keyword>
<gene>
    <name evidence="13" type="ORF">SPAR_34516</name>
</gene>
<keyword evidence="9" id="KW-1133">Transmembrane helix</keyword>
<feature type="transmembrane region" description="Helical" evidence="9">
    <location>
        <begin position="74"/>
        <end position="91"/>
    </location>
</feature>
<evidence type="ECO:0000256" key="8">
    <source>
        <dbReference type="ARBA" id="ARBA00023012"/>
    </source>
</evidence>
<keyword evidence="7" id="KW-0067">ATP-binding</keyword>
<keyword evidence="9" id="KW-0472">Membrane</keyword>
<organism evidence="13 14">
    <name type="scientific">Streptomyces sparsogenes DSM 40356</name>
    <dbReference type="NCBI Taxonomy" id="1331668"/>
    <lineage>
        <taxon>Bacteria</taxon>
        <taxon>Bacillati</taxon>
        <taxon>Actinomycetota</taxon>
        <taxon>Actinomycetes</taxon>
        <taxon>Kitasatosporales</taxon>
        <taxon>Streptomycetaceae</taxon>
        <taxon>Streptomyces</taxon>
    </lineage>
</organism>
<evidence type="ECO:0000313" key="13">
    <source>
        <dbReference type="EMBL" id="OMI34828.1"/>
    </source>
</evidence>
<feature type="domain" description="Histidine kinase/HSP90-like ATPase" evidence="10">
    <location>
        <begin position="321"/>
        <end position="407"/>
    </location>
</feature>
<dbReference type="EMBL" id="ASQP01000439">
    <property type="protein sequence ID" value="OMI34828.1"/>
    <property type="molecule type" value="Genomic_DNA"/>
</dbReference>
<feature type="transmembrane region" description="Helical" evidence="9">
    <location>
        <begin position="97"/>
        <end position="113"/>
    </location>
</feature>
<dbReference type="Gene3D" id="3.30.565.10">
    <property type="entry name" value="Histidine kinase-like ATPase, C-terminal domain"/>
    <property type="match status" value="1"/>
</dbReference>
<dbReference type="STRING" id="67365.GCA_001704635_02166"/>
<sequence length="411" mass="42837">MKSDARAHSVGRMNVVDGKWPRWGADAGLVALALLPPLLSQPYADPSGPAWASVIGYEAVAVVVLVLRRRMPATAFVAGLGALVAALVTSAGEGGKLTPLVFVPLAVLLYNLGSRCTRWPRAGSALLGGGVMVLVGLWLNRMTAGASEFRGGLDVFAALAPMPLAWAMGFAARSRRALLVAAEQRAVEARRAQRLEAAQATQRERARIAREMHDVVAHSLTLLVVHAETLRARGDELPDWARAQVDGVAAAGRQSSGELRDLLRMLRDPAEAAPLQPVPGLGELGALLDSHRAAGGTVEVRWGTAETALESLPAPVQSAGYRIVQEALANARRHAPGAPVRLTVDGTAGRLRCEVENSRGARRGTAGAGVGLGLVSMRERVDALGGELAAGPTGDGGFRVVATIPLEDAGA</sequence>
<dbReference type="SUPFAM" id="SSF55874">
    <property type="entry name" value="ATPase domain of HSP90 chaperone/DNA topoisomerase II/histidine kinase"/>
    <property type="match status" value="1"/>
</dbReference>
<feature type="transmembrane region" description="Helical" evidence="9">
    <location>
        <begin position="50"/>
        <end position="67"/>
    </location>
</feature>
<evidence type="ECO:0000256" key="7">
    <source>
        <dbReference type="ARBA" id="ARBA00022840"/>
    </source>
</evidence>